<name>A0ABT1W238_9PROT</name>
<gene>
    <name evidence="2" type="ORF">NFI95_00525</name>
</gene>
<evidence type="ECO:0000313" key="2">
    <source>
        <dbReference type="EMBL" id="MCQ8276934.1"/>
    </source>
</evidence>
<feature type="transmembrane region" description="Helical" evidence="1">
    <location>
        <begin position="12"/>
        <end position="35"/>
    </location>
</feature>
<keyword evidence="3" id="KW-1185">Reference proteome</keyword>
<dbReference type="EMBL" id="JAMSKV010000001">
    <property type="protein sequence ID" value="MCQ8276934.1"/>
    <property type="molecule type" value="Genomic_DNA"/>
</dbReference>
<dbReference type="Proteomes" id="UP001524587">
    <property type="component" value="Unassembled WGS sequence"/>
</dbReference>
<keyword evidence="1" id="KW-0472">Membrane</keyword>
<reference evidence="2 3" key="1">
    <citation type="submission" date="2022-06" db="EMBL/GenBank/DDBJ databases">
        <title>Endosaccharibacter gen. nov., sp. nov., endophytic bacteria isolated from sugarcane.</title>
        <authorList>
            <person name="Pitiwittayakul N."/>
            <person name="Yukphan P."/>
            <person name="Charoenyingcharoen P."/>
            <person name="Tanasupawat S."/>
        </authorList>
    </citation>
    <scope>NUCLEOTIDE SEQUENCE [LARGE SCALE GENOMIC DNA]</scope>
    <source>
        <strain evidence="2 3">KSS8</strain>
    </source>
</reference>
<evidence type="ECO:0000256" key="1">
    <source>
        <dbReference type="SAM" id="Phobius"/>
    </source>
</evidence>
<comment type="caution">
    <text evidence="2">The sequence shown here is derived from an EMBL/GenBank/DDBJ whole genome shotgun (WGS) entry which is preliminary data.</text>
</comment>
<keyword evidence="1" id="KW-0812">Transmembrane</keyword>
<protein>
    <submittedName>
        <fullName evidence="2">Uncharacterized protein</fullName>
    </submittedName>
</protein>
<feature type="transmembrane region" description="Helical" evidence="1">
    <location>
        <begin position="41"/>
        <end position="62"/>
    </location>
</feature>
<organism evidence="2 3">
    <name type="scientific">Endosaccharibacter trunci</name>
    <dbReference type="NCBI Taxonomy" id="2812733"/>
    <lineage>
        <taxon>Bacteria</taxon>
        <taxon>Pseudomonadati</taxon>
        <taxon>Pseudomonadota</taxon>
        <taxon>Alphaproteobacteria</taxon>
        <taxon>Acetobacterales</taxon>
        <taxon>Acetobacteraceae</taxon>
        <taxon>Endosaccharibacter</taxon>
    </lineage>
</organism>
<sequence length="68" mass="7680">METDAERSPKGDALSITAVFTSFAILFTLAGWLFPHDIHRLGYRMALFYISLAFISAVFTALRRPKTK</sequence>
<dbReference type="RefSeq" id="WP_422862379.1">
    <property type="nucleotide sequence ID" value="NZ_JAMSKV010000001.1"/>
</dbReference>
<evidence type="ECO:0000313" key="3">
    <source>
        <dbReference type="Proteomes" id="UP001524587"/>
    </source>
</evidence>
<keyword evidence="1" id="KW-1133">Transmembrane helix</keyword>
<accession>A0ABT1W238</accession>
<proteinExistence type="predicted"/>